<reference evidence="3 4" key="1">
    <citation type="submission" date="2017-02" db="EMBL/GenBank/DDBJ databases">
        <title>Paraburkholderia sophoroidis sp. nov. and Paraburkholderia steynii sp. nov. rhizobial symbionts of the fynbos legume Hypocalyptus sophoroides.</title>
        <authorList>
            <person name="Steenkamp E.T."/>
            <person name="Beukes C.W."/>
            <person name="Van Zyl E."/>
            <person name="Avontuur J."/>
            <person name="Chan W.Y."/>
            <person name="Hassen A."/>
            <person name="Palmer M."/>
            <person name="Mthombeni L."/>
            <person name="Phalane F."/>
            <person name="Sereme K."/>
            <person name="Venter S.N."/>
        </authorList>
    </citation>
    <scope>NUCLEOTIDE SEQUENCE [LARGE SCALE GENOMIC DNA]</scope>
    <source>
        <strain evidence="3 4">HC1.1ba</strain>
    </source>
</reference>
<name>A0A4V6N9B8_9BURK</name>
<dbReference type="GO" id="GO:0003677">
    <property type="term" value="F:DNA binding"/>
    <property type="evidence" value="ECO:0007669"/>
    <property type="project" value="InterPro"/>
</dbReference>
<accession>A0A4V6N9B8</accession>
<dbReference type="InterPro" id="IPR029063">
    <property type="entry name" value="SAM-dependent_MTases_sf"/>
</dbReference>
<protein>
    <recommendedName>
        <fullName evidence="2">DNA methylase adenine-specific domain-containing protein</fullName>
    </recommendedName>
</protein>
<evidence type="ECO:0000259" key="2">
    <source>
        <dbReference type="Pfam" id="PF02384"/>
    </source>
</evidence>
<evidence type="ECO:0000256" key="1">
    <source>
        <dbReference type="ARBA" id="ARBA00006594"/>
    </source>
</evidence>
<keyword evidence="4" id="KW-1185">Reference proteome</keyword>
<dbReference type="InterPro" id="IPR003356">
    <property type="entry name" value="DNA_methylase_A-5"/>
</dbReference>
<dbReference type="GO" id="GO:0008170">
    <property type="term" value="F:N-methyltransferase activity"/>
    <property type="evidence" value="ECO:0007669"/>
    <property type="project" value="InterPro"/>
</dbReference>
<dbReference type="Pfam" id="PF02384">
    <property type="entry name" value="N6_Mtase"/>
    <property type="match status" value="1"/>
</dbReference>
<comment type="similarity">
    <text evidence="1">Belongs to the N(4)/N(6)-methyltransferase family.</text>
</comment>
<evidence type="ECO:0000313" key="4">
    <source>
        <dbReference type="Proteomes" id="UP000294200"/>
    </source>
</evidence>
<comment type="caution">
    <text evidence="3">The sequence shown here is derived from an EMBL/GenBank/DDBJ whole genome shotgun (WGS) entry which is preliminary data.</text>
</comment>
<dbReference type="Gene3D" id="3.40.50.150">
    <property type="entry name" value="Vaccinia Virus protein VP39"/>
    <property type="match status" value="1"/>
</dbReference>
<sequence>MRENDLVEAIVGLPVDMFYNTGISTYVWILSKQEACPSARMCSLSTPAALQEDAEVAWQQAQGDVRRANRNCHQALRRVRRAELTTVFDAEGKELSRWVVPAGGGAPDVPAGGKGDRRCRYRGFSGTRTSATPRLLWSVRCATSRDRWCWGQRQAEGQTAGR</sequence>
<dbReference type="AlphaFoldDB" id="A0A4V6N9B8"/>
<dbReference type="SUPFAM" id="SSF53335">
    <property type="entry name" value="S-adenosyl-L-methionine-dependent methyltransferases"/>
    <property type="match status" value="1"/>
</dbReference>
<evidence type="ECO:0000313" key="3">
    <source>
        <dbReference type="EMBL" id="TCG02788.1"/>
    </source>
</evidence>
<dbReference type="Proteomes" id="UP000294200">
    <property type="component" value="Unassembled WGS sequence"/>
</dbReference>
<gene>
    <name evidence="3" type="ORF">BZM27_53235</name>
</gene>
<organism evidence="3 4">
    <name type="scientific">Paraburkholderia steynii</name>
    <dbReference type="NCBI Taxonomy" id="1245441"/>
    <lineage>
        <taxon>Bacteria</taxon>
        <taxon>Pseudomonadati</taxon>
        <taxon>Pseudomonadota</taxon>
        <taxon>Betaproteobacteria</taxon>
        <taxon>Burkholderiales</taxon>
        <taxon>Burkholderiaceae</taxon>
        <taxon>Paraburkholderia</taxon>
    </lineage>
</organism>
<dbReference type="EMBL" id="MWML01000747">
    <property type="protein sequence ID" value="TCG02788.1"/>
    <property type="molecule type" value="Genomic_DNA"/>
</dbReference>
<feature type="domain" description="DNA methylase adenine-specific" evidence="2">
    <location>
        <begin position="3"/>
        <end position="36"/>
    </location>
</feature>
<proteinExistence type="inferred from homology"/>